<dbReference type="PANTHER" id="PTHR33747">
    <property type="entry name" value="UPF0225 PROTEIN SCO1677"/>
    <property type="match status" value="1"/>
</dbReference>
<dbReference type="PANTHER" id="PTHR33747:SF1">
    <property type="entry name" value="ADENYLATE CYCLASE-ASSOCIATED CAP C-TERMINAL DOMAIN-CONTAINING PROTEIN"/>
    <property type="match status" value="1"/>
</dbReference>
<dbReference type="InterPro" id="IPR048469">
    <property type="entry name" value="YchJ-like_M"/>
</dbReference>
<dbReference type="Pfam" id="PF02810">
    <property type="entry name" value="SEC-C"/>
    <property type="match status" value="1"/>
</dbReference>
<comment type="similarity">
    <text evidence="1 2">Belongs to the UPF0225 family.</text>
</comment>
<evidence type="ECO:0000256" key="1">
    <source>
        <dbReference type="ARBA" id="ARBA00010839"/>
    </source>
</evidence>
<dbReference type="SUPFAM" id="SSF54427">
    <property type="entry name" value="NTF2-like"/>
    <property type="match status" value="1"/>
</dbReference>
<evidence type="ECO:0000313" key="5">
    <source>
        <dbReference type="Proteomes" id="UP000440096"/>
    </source>
</evidence>
<comment type="caution">
    <text evidence="4">The sequence shown here is derived from an EMBL/GenBank/DDBJ whole genome shotgun (WGS) entry which is preliminary data.</text>
</comment>
<feature type="domain" description="YchJ-like middle NTF2-like" evidence="3">
    <location>
        <begin position="31"/>
        <end position="124"/>
    </location>
</feature>
<dbReference type="Proteomes" id="UP000440096">
    <property type="component" value="Unassembled WGS sequence"/>
</dbReference>
<keyword evidence="5" id="KW-1185">Reference proteome</keyword>
<sequence>MAQDPRCPCGTGETYSNCCGPLHSGRRPAATAEQLMRSRFSAFAVGDTAYLLETWHPRTRPDAVSLDEAQRWTRLDVLATTGGSPFHDTGTVEFRAHYRQHGKPGSMHENSSFVRENGRWRYLRAEPP</sequence>
<dbReference type="InterPro" id="IPR004027">
    <property type="entry name" value="SEC_C_motif"/>
</dbReference>
<dbReference type="HAMAP" id="MF_00612">
    <property type="entry name" value="UPF0225"/>
    <property type="match status" value="1"/>
</dbReference>
<reference evidence="4 5" key="1">
    <citation type="submission" date="2019-11" db="EMBL/GenBank/DDBJ databases">
        <title>Draft genome of Amycolatopsis RM579.</title>
        <authorList>
            <person name="Duangmal K."/>
            <person name="Mingma R."/>
        </authorList>
    </citation>
    <scope>NUCLEOTIDE SEQUENCE [LARGE SCALE GENOMIC DNA]</scope>
    <source>
        <strain evidence="4 5">RM579</strain>
    </source>
</reference>
<protein>
    <recommendedName>
        <fullName evidence="2">UPF0225 protein GKO32_08025</fullName>
    </recommendedName>
</protein>
<name>A0A6N7YLW3_9PSEU</name>
<dbReference type="EMBL" id="WMBA01000008">
    <property type="protein sequence ID" value="MTD53925.1"/>
    <property type="molecule type" value="Genomic_DNA"/>
</dbReference>
<dbReference type="Gene3D" id="3.10.450.50">
    <property type="match status" value="1"/>
</dbReference>
<gene>
    <name evidence="4" type="ORF">GKO32_08025</name>
</gene>
<accession>A0A6N7YLW3</accession>
<evidence type="ECO:0000256" key="2">
    <source>
        <dbReference type="HAMAP-Rule" id="MF_00612"/>
    </source>
</evidence>
<dbReference type="Pfam" id="PF17775">
    <property type="entry name" value="YchJ_M-like"/>
    <property type="match status" value="1"/>
</dbReference>
<dbReference type="InterPro" id="IPR023006">
    <property type="entry name" value="YchJ-like"/>
</dbReference>
<evidence type="ECO:0000259" key="3">
    <source>
        <dbReference type="Pfam" id="PF17775"/>
    </source>
</evidence>
<dbReference type="RefSeq" id="WP_312867639.1">
    <property type="nucleotide sequence ID" value="NZ_WMBA01000008.1"/>
</dbReference>
<organism evidence="4 5">
    <name type="scientific">Amycolatopsis pithecellobii</name>
    <dbReference type="NCBI Taxonomy" id="664692"/>
    <lineage>
        <taxon>Bacteria</taxon>
        <taxon>Bacillati</taxon>
        <taxon>Actinomycetota</taxon>
        <taxon>Actinomycetes</taxon>
        <taxon>Pseudonocardiales</taxon>
        <taxon>Pseudonocardiaceae</taxon>
        <taxon>Amycolatopsis</taxon>
    </lineage>
</organism>
<dbReference type="AlphaFoldDB" id="A0A6N7YLW3"/>
<evidence type="ECO:0000313" key="4">
    <source>
        <dbReference type="EMBL" id="MTD53925.1"/>
    </source>
</evidence>
<proteinExistence type="inferred from homology"/>
<dbReference type="InterPro" id="IPR032710">
    <property type="entry name" value="NTF2-like_dom_sf"/>
</dbReference>